<name>A0A0A9EXW9_ARUDO</name>
<sequence>MMGHKLRGAEDEELAAATER</sequence>
<evidence type="ECO:0000313" key="2">
    <source>
        <dbReference type="EMBL" id="JAE02711.1"/>
    </source>
</evidence>
<reference evidence="2" key="1">
    <citation type="submission" date="2014-09" db="EMBL/GenBank/DDBJ databases">
        <authorList>
            <person name="Magalhaes I.L.F."/>
            <person name="Oliveira U."/>
            <person name="Santos F.R."/>
            <person name="Vidigal T.H.D.A."/>
            <person name="Brescovit A.D."/>
            <person name="Santos A.J."/>
        </authorList>
    </citation>
    <scope>NUCLEOTIDE SEQUENCE</scope>
    <source>
        <tissue evidence="2">Shoot tissue taken approximately 20 cm above the soil surface</tissue>
    </source>
</reference>
<protein>
    <submittedName>
        <fullName evidence="2">Uncharacterized protein</fullName>
    </submittedName>
</protein>
<accession>A0A0A9EXW9</accession>
<dbReference type="AlphaFoldDB" id="A0A0A9EXW9"/>
<organism evidence="2">
    <name type="scientific">Arundo donax</name>
    <name type="common">Giant reed</name>
    <name type="synonym">Donax arundinaceus</name>
    <dbReference type="NCBI Taxonomy" id="35708"/>
    <lineage>
        <taxon>Eukaryota</taxon>
        <taxon>Viridiplantae</taxon>
        <taxon>Streptophyta</taxon>
        <taxon>Embryophyta</taxon>
        <taxon>Tracheophyta</taxon>
        <taxon>Spermatophyta</taxon>
        <taxon>Magnoliopsida</taxon>
        <taxon>Liliopsida</taxon>
        <taxon>Poales</taxon>
        <taxon>Poaceae</taxon>
        <taxon>PACMAD clade</taxon>
        <taxon>Arundinoideae</taxon>
        <taxon>Arundineae</taxon>
        <taxon>Arundo</taxon>
    </lineage>
</organism>
<proteinExistence type="predicted"/>
<feature type="region of interest" description="Disordered" evidence="1">
    <location>
        <begin position="1"/>
        <end position="20"/>
    </location>
</feature>
<dbReference type="EMBL" id="GBRH01195185">
    <property type="protein sequence ID" value="JAE02711.1"/>
    <property type="molecule type" value="Transcribed_RNA"/>
</dbReference>
<reference evidence="2" key="2">
    <citation type="journal article" date="2015" name="Data Brief">
        <title>Shoot transcriptome of the giant reed, Arundo donax.</title>
        <authorList>
            <person name="Barrero R.A."/>
            <person name="Guerrero F.D."/>
            <person name="Moolhuijzen P."/>
            <person name="Goolsby J.A."/>
            <person name="Tidwell J."/>
            <person name="Bellgard S.E."/>
            <person name="Bellgard M.I."/>
        </authorList>
    </citation>
    <scope>NUCLEOTIDE SEQUENCE</scope>
    <source>
        <tissue evidence="2">Shoot tissue taken approximately 20 cm above the soil surface</tissue>
    </source>
</reference>
<evidence type="ECO:0000256" key="1">
    <source>
        <dbReference type="SAM" id="MobiDB-lite"/>
    </source>
</evidence>